<protein>
    <submittedName>
        <fullName evidence="2">NnrS family protein</fullName>
    </submittedName>
</protein>
<dbReference type="RefSeq" id="WP_340356158.1">
    <property type="nucleotide sequence ID" value="NZ_JBBKZU010000002.1"/>
</dbReference>
<gene>
    <name evidence="2" type="ORF">WKW77_07200</name>
</gene>
<feature type="transmembrane region" description="Helical" evidence="1">
    <location>
        <begin position="61"/>
        <end position="81"/>
    </location>
</feature>
<name>A0ABU8VBC0_9BURK</name>
<evidence type="ECO:0000313" key="2">
    <source>
        <dbReference type="EMBL" id="MEJ8810850.1"/>
    </source>
</evidence>
<dbReference type="Proteomes" id="UP001365846">
    <property type="component" value="Unassembled WGS sequence"/>
</dbReference>
<feature type="transmembrane region" description="Helical" evidence="1">
    <location>
        <begin position="305"/>
        <end position="326"/>
    </location>
</feature>
<feature type="transmembrane region" description="Helical" evidence="1">
    <location>
        <begin position="31"/>
        <end position="49"/>
    </location>
</feature>
<evidence type="ECO:0000313" key="3">
    <source>
        <dbReference type="Proteomes" id="UP001365846"/>
    </source>
</evidence>
<keyword evidence="3" id="KW-1185">Reference proteome</keyword>
<keyword evidence="1" id="KW-1133">Transmembrane helix</keyword>
<dbReference type="InterPro" id="IPR010266">
    <property type="entry name" value="NnrS"/>
</dbReference>
<feature type="transmembrane region" description="Helical" evidence="1">
    <location>
        <begin position="338"/>
        <end position="356"/>
    </location>
</feature>
<feature type="transmembrane region" description="Helical" evidence="1">
    <location>
        <begin position="93"/>
        <end position="112"/>
    </location>
</feature>
<feature type="transmembrane region" description="Helical" evidence="1">
    <location>
        <begin position="118"/>
        <end position="139"/>
    </location>
</feature>
<sequence length="413" mass="44444">MAELLHIDEPGRAAAAAPQWRAFLEMGFRPLYLAGCLWAAVSVALWVFAPQWLTSQMAGVVWHAHEMLWGFIATIAVGFLLTAGSNWTGINPLRGPSLGGLSVLWVLARIGFLTPRPVFFWMAAACELLFFGWAAVALGRAIYAARSRRNYGVPLLVLALGAADALYLRAVWQGDHGLLMQRFNTGLLCMAVIALLVARRVVPFFAMRAVPGLSIPMHTGSGRWQLGAGALAIGFSLLNWMPGVAAFLALAGAIALVQVLAWKPWAVRRVPLLWILYLGYAGLGAGLLVAAAHATGLLLRAAWPAHVIGVAGFSVLIIGMVTRTALGHLGRPLRADRSMVAAYLLVIAAAALRLLALLPTSLAASALHASAGAWVLAFALYLWRFFPMMIRPRIDEPASKITLRPTSRTRTPK</sequence>
<evidence type="ECO:0000256" key="1">
    <source>
        <dbReference type="SAM" id="Phobius"/>
    </source>
</evidence>
<feature type="transmembrane region" description="Helical" evidence="1">
    <location>
        <begin position="274"/>
        <end position="299"/>
    </location>
</feature>
<dbReference type="Pfam" id="PF05940">
    <property type="entry name" value="NnrS"/>
    <property type="match status" value="1"/>
</dbReference>
<feature type="transmembrane region" description="Helical" evidence="1">
    <location>
        <begin position="151"/>
        <end position="171"/>
    </location>
</feature>
<keyword evidence="1" id="KW-0812">Transmembrane</keyword>
<accession>A0ABU8VBC0</accession>
<feature type="transmembrane region" description="Helical" evidence="1">
    <location>
        <begin position="183"/>
        <end position="202"/>
    </location>
</feature>
<reference evidence="2 3" key="1">
    <citation type="submission" date="2024-03" db="EMBL/GenBank/DDBJ databases">
        <title>Novel species of the genus Variovorax.</title>
        <authorList>
            <person name="Liu Q."/>
            <person name="Xin Y.-H."/>
        </authorList>
    </citation>
    <scope>NUCLEOTIDE SEQUENCE [LARGE SCALE GENOMIC DNA]</scope>
    <source>
        <strain evidence="2 3">KACC 18899</strain>
    </source>
</reference>
<feature type="transmembrane region" description="Helical" evidence="1">
    <location>
        <begin position="362"/>
        <end position="383"/>
    </location>
</feature>
<keyword evidence="1" id="KW-0472">Membrane</keyword>
<feature type="transmembrane region" description="Helical" evidence="1">
    <location>
        <begin position="244"/>
        <end position="262"/>
    </location>
</feature>
<proteinExistence type="predicted"/>
<organism evidence="2 3">
    <name type="scientific">Variovorax ureilyticus</name>
    <dbReference type="NCBI Taxonomy" id="1836198"/>
    <lineage>
        <taxon>Bacteria</taxon>
        <taxon>Pseudomonadati</taxon>
        <taxon>Pseudomonadota</taxon>
        <taxon>Betaproteobacteria</taxon>
        <taxon>Burkholderiales</taxon>
        <taxon>Comamonadaceae</taxon>
        <taxon>Variovorax</taxon>
    </lineage>
</organism>
<dbReference type="EMBL" id="JBBKZU010000002">
    <property type="protein sequence ID" value="MEJ8810850.1"/>
    <property type="molecule type" value="Genomic_DNA"/>
</dbReference>
<comment type="caution">
    <text evidence="2">The sequence shown here is derived from an EMBL/GenBank/DDBJ whole genome shotgun (WGS) entry which is preliminary data.</text>
</comment>